<feature type="domain" description="J" evidence="3">
    <location>
        <begin position="294"/>
        <end position="372"/>
    </location>
</feature>
<organism evidence="4 5">
    <name type="scientific">Discostella pseudostelligera</name>
    <dbReference type="NCBI Taxonomy" id="259834"/>
    <lineage>
        <taxon>Eukaryota</taxon>
        <taxon>Sar</taxon>
        <taxon>Stramenopiles</taxon>
        <taxon>Ochrophyta</taxon>
        <taxon>Bacillariophyta</taxon>
        <taxon>Coscinodiscophyceae</taxon>
        <taxon>Thalassiosirophycidae</taxon>
        <taxon>Stephanodiscales</taxon>
        <taxon>Stephanodiscaceae</taxon>
        <taxon>Discostella</taxon>
    </lineage>
</organism>
<feature type="region of interest" description="Disordered" evidence="2">
    <location>
        <begin position="1"/>
        <end position="24"/>
    </location>
</feature>
<keyword evidence="1" id="KW-0040">ANK repeat</keyword>
<proteinExistence type="predicted"/>
<dbReference type="InterPro" id="IPR001623">
    <property type="entry name" value="DnaJ_domain"/>
</dbReference>
<evidence type="ECO:0000313" key="5">
    <source>
        <dbReference type="Proteomes" id="UP001530293"/>
    </source>
</evidence>
<comment type="caution">
    <text evidence="4">The sequence shown here is derived from an EMBL/GenBank/DDBJ whole genome shotgun (WGS) entry which is preliminary data.</text>
</comment>
<dbReference type="SUPFAM" id="SSF48403">
    <property type="entry name" value="Ankyrin repeat"/>
    <property type="match status" value="1"/>
</dbReference>
<dbReference type="CDD" id="cd06257">
    <property type="entry name" value="DnaJ"/>
    <property type="match status" value="1"/>
</dbReference>
<dbReference type="SMART" id="SM00271">
    <property type="entry name" value="DnaJ"/>
    <property type="match status" value="1"/>
</dbReference>
<dbReference type="SMART" id="SM00248">
    <property type="entry name" value="ANK"/>
    <property type="match status" value="5"/>
</dbReference>
<dbReference type="PROSITE" id="PS50076">
    <property type="entry name" value="DNAJ_2"/>
    <property type="match status" value="1"/>
</dbReference>
<dbReference type="Gene3D" id="1.10.287.110">
    <property type="entry name" value="DnaJ domain"/>
    <property type="match status" value="1"/>
</dbReference>
<feature type="region of interest" description="Disordered" evidence="2">
    <location>
        <begin position="498"/>
        <end position="531"/>
    </location>
</feature>
<dbReference type="PROSITE" id="PS50297">
    <property type="entry name" value="ANK_REP_REGION"/>
    <property type="match status" value="1"/>
</dbReference>
<dbReference type="SUPFAM" id="SSF46565">
    <property type="entry name" value="Chaperone J-domain"/>
    <property type="match status" value="1"/>
</dbReference>
<dbReference type="Gene3D" id="1.25.40.20">
    <property type="entry name" value="Ankyrin repeat-containing domain"/>
    <property type="match status" value="2"/>
</dbReference>
<gene>
    <name evidence="4" type="ORF">ACHAWU_000404</name>
</gene>
<sequence>MVADADADAAPTSSSLLDLSNLPPSASPDERQLRLATLQSWCFHYNETMIELLTLSEHRDVKTGCMPLHWLAGTGFDEAIESILHHYADLHLLSVDQHAHHPSTHRTPLHYAARNGHLSTCELLIEKYGANSHPKCGRGNVTPLQLAVWQNRLTIVRYLIEKNGVHVVHERNGFNCGLMHWIGLVPAKRWGGDDHDDTDENDGSGVLPLARYLHSLGVVYSSTANNSNTQGHTPNHKAAWGGNLPLLQYFRDTHGVYDTVQDAAGNYAADIAKMRGNKDCHQWLLEHGSGARAASYRALGLNVGADLDAVRRRYFELARAIHPDKATQQCEIDDEKKEEIVDDFVKIKTAYEHLTKEGGVGQQKNPKFDELKLLEDHKRMQDESNAETNDIANDDLFMARLIAILSDYGEDGFPVSLIARRWNQIWPDRPFPNKYVIERRVRCSNHDGDGSGMMLISKKANLLKWLKWKRDQCNCKSVYFCNRNGVVLAFNRTKQPSALDPMLPKENLNSNPSSSGAPSSPRDEPSDGFLTLEPIVSSTVQHSVVTEIVLSSSITITNAPSSSS</sequence>
<evidence type="ECO:0000259" key="3">
    <source>
        <dbReference type="PROSITE" id="PS50076"/>
    </source>
</evidence>
<dbReference type="InterPro" id="IPR036770">
    <property type="entry name" value="Ankyrin_rpt-contain_sf"/>
</dbReference>
<dbReference type="EMBL" id="JALLBG020000254">
    <property type="protein sequence ID" value="KAL3757763.1"/>
    <property type="molecule type" value="Genomic_DNA"/>
</dbReference>
<dbReference type="PROSITE" id="PS50088">
    <property type="entry name" value="ANK_REPEAT"/>
    <property type="match status" value="1"/>
</dbReference>
<dbReference type="PANTHER" id="PTHR46224">
    <property type="entry name" value="ANKYRIN REPEAT FAMILY PROTEIN"/>
    <property type="match status" value="1"/>
</dbReference>
<evidence type="ECO:0000256" key="1">
    <source>
        <dbReference type="PROSITE-ProRule" id="PRU00023"/>
    </source>
</evidence>
<keyword evidence="5" id="KW-1185">Reference proteome</keyword>
<feature type="repeat" description="ANK" evidence="1">
    <location>
        <begin position="104"/>
        <end position="127"/>
    </location>
</feature>
<evidence type="ECO:0000313" key="4">
    <source>
        <dbReference type="EMBL" id="KAL3757763.1"/>
    </source>
</evidence>
<dbReference type="InterPro" id="IPR036869">
    <property type="entry name" value="J_dom_sf"/>
</dbReference>
<name>A0ABD3M4H3_9STRA</name>
<protein>
    <recommendedName>
        <fullName evidence="3">J domain-containing protein</fullName>
    </recommendedName>
</protein>
<accession>A0ABD3M4H3</accession>
<dbReference type="Pfam" id="PF00226">
    <property type="entry name" value="DnaJ"/>
    <property type="match status" value="1"/>
</dbReference>
<dbReference type="Proteomes" id="UP001530293">
    <property type="component" value="Unassembled WGS sequence"/>
</dbReference>
<dbReference type="AlphaFoldDB" id="A0ABD3M4H3"/>
<dbReference type="InterPro" id="IPR051616">
    <property type="entry name" value="Cul2-RING_E3_ligase_SR"/>
</dbReference>
<feature type="compositionally biased region" description="Low complexity" evidence="2">
    <location>
        <begin position="507"/>
        <end position="520"/>
    </location>
</feature>
<reference evidence="4 5" key="1">
    <citation type="submission" date="2024-10" db="EMBL/GenBank/DDBJ databases">
        <title>Updated reference genomes for cyclostephanoid diatoms.</title>
        <authorList>
            <person name="Roberts W.R."/>
            <person name="Alverson A.J."/>
        </authorList>
    </citation>
    <scope>NUCLEOTIDE SEQUENCE [LARGE SCALE GENOMIC DNA]</scope>
    <source>
        <strain evidence="4 5">AJA232-27</strain>
    </source>
</reference>
<evidence type="ECO:0000256" key="2">
    <source>
        <dbReference type="SAM" id="MobiDB-lite"/>
    </source>
</evidence>
<dbReference type="Pfam" id="PF12796">
    <property type="entry name" value="Ank_2"/>
    <property type="match status" value="1"/>
</dbReference>
<dbReference type="PANTHER" id="PTHR46224:SF64">
    <property type="entry name" value="IQ MOTIF AND ANKYRIN REPEAT DOMAIN-CONTAINING PROTEIN 1"/>
    <property type="match status" value="1"/>
</dbReference>
<dbReference type="InterPro" id="IPR002110">
    <property type="entry name" value="Ankyrin_rpt"/>
</dbReference>